<dbReference type="Proteomes" id="UP001597545">
    <property type="component" value="Unassembled WGS sequence"/>
</dbReference>
<dbReference type="Gene3D" id="3.60.21.10">
    <property type="match status" value="1"/>
</dbReference>
<dbReference type="InterPro" id="IPR029052">
    <property type="entry name" value="Metallo-depent_PP-like"/>
</dbReference>
<keyword evidence="3" id="KW-1185">Reference proteome</keyword>
<evidence type="ECO:0000313" key="2">
    <source>
        <dbReference type="EMBL" id="MFD2547313.1"/>
    </source>
</evidence>
<protein>
    <submittedName>
        <fullName evidence="2">Metallophosphoesterase</fullName>
    </submittedName>
</protein>
<organism evidence="2 3">
    <name type="scientific">Sphingobacterium suaedae</name>
    <dbReference type="NCBI Taxonomy" id="1686402"/>
    <lineage>
        <taxon>Bacteria</taxon>
        <taxon>Pseudomonadati</taxon>
        <taxon>Bacteroidota</taxon>
        <taxon>Sphingobacteriia</taxon>
        <taxon>Sphingobacteriales</taxon>
        <taxon>Sphingobacteriaceae</taxon>
        <taxon>Sphingobacterium</taxon>
    </lineage>
</organism>
<evidence type="ECO:0000313" key="3">
    <source>
        <dbReference type="Proteomes" id="UP001597545"/>
    </source>
</evidence>
<dbReference type="PANTHER" id="PTHR43143:SF5">
    <property type="entry name" value="SECRETED PROTEIN"/>
    <property type="match status" value="1"/>
</dbReference>
<reference evidence="3" key="1">
    <citation type="journal article" date="2019" name="Int. J. Syst. Evol. Microbiol.">
        <title>The Global Catalogue of Microorganisms (GCM) 10K type strain sequencing project: providing services to taxonomists for standard genome sequencing and annotation.</title>
        <authorList>
            <consortium name="The Broad Institute Genomics Platform"/>
            <consortium name="The Broad Institute Genome Sequencing Center for Infectious Disease"/>
            <person name="Wu L."/>
            <person name="Ma J."/>
        </authorList>
    </citation>
    <scope>NUCLEOTIDE SEQUENCE [LARGE SCALE GENOMIC DNA]</scope>
    <source>
        <strain evidence="3">KCTC 42662</strain>
    </source>
</reference>
<dbReference type="SUPFAM" id="SSF56300">
    <property type="entry name" value="Metallo-dependent phosphatases"/>
    <property type="match status" value="1"/>
</dbReference>
<dbReference type="Pfam" id="PF00149">
    <property type="entry name" value="Metallophos"/>
    <property type="match status" value="1"/>
</dbReference>
<dbReference type="RefSeq" id="WP_380901946.1">
    <property type="nucleotide sequence ID" value="NZ_JBHUEG010000007.1"/>
</dbReference>
<sequence>MKIRIDYYTLLLAGIISTQHGLAQTPNESGKKNDKRFSIAIIPDTQYNTKESQGGTNALFEAQVDWILANREHEQIAYVIHLGDITDDGDQASAQWENAAKVMYKLEKPLPGLPHGIPYGLAVGNHDQYPSQLAVSGTTRYFNTYFGVDHFKGRPYYGGNFRNDNDSHYDLFTAGGTDFIVLYIEFDAFDEQQEAMNNWASAVLEKYSSRRAIVVTHYTLFLNPVAGSNIPGRAPFSKQAKRLYDRLKAHKNLFMMAGGHVGDNGEGFRQDTYNGVTVKSFLSDYQSRPMGGNGMMRLMTFDLETDNIQVRTFSPYHHYEEVDGDSHFKLGLFREAAASRIYDFDLDGKSDLMKYQAGNWFDATGKLRYTHWNADAIPTPSYFEGNAQTQAMSYNRKKALFVKANGEHIFMGPEGAIPVPADYDGDGIADLAVWDPGLATWFVQEHPPLKHGWSESTPVPADYDGDGAAEKAVWRWSNQTWYIAEVGNIPFGEPGDIPVPADYNGDGKAEIAVWRPATGQWLIHGSERTVKLGKRGDLPIPGDYLGTGNVQFAVFDPVQKLVLFEDGKTVSFDATIQEVVNLPQAIKLYYLESLKK</sequence>
<dbReference type="InterPro" id="IPR051918">
    <property type="entry name" value="STPP_CPPED1"/>
</dbReference>
<dbReference type="InterPro" id="IPR028994">
    <property type="entry name" value="Integrin_alpha_N"/>
</dbReference>
<accession>A0ABW5KFV5</accession>
<feature type="domain" description="Calcineurin-like phosphoesterase" evidence="1">
    <location>
        <begin position="38"/>
        <end position="221"/>
    </location>
</feature>
<comment type="caution">
    <text evidence="2">The sequence shown here is derived from an EMBL/GenBank/DDBJ whole genome shotgun (WGS) entry which is preliminary data.</text>
</comment>
<dbReference type="SUPFAM" id="SSF69318">
    <property type="entry name" value="Integrin alpha N-terminal domain"/>
    <property type="match status" value="1"/>
</dbReference>
<gene>
    <name evidence="2" type="ORF">ACFSR5_06585</name>
</gene>
<proteinExistence type="predicted"/>
<dbReference type="EMBL" id="JBHULR010000003">
    <property type="protein sequence ID" value="MFD2547313.1"/>
    <property type="molecule type" value="Genomic_DNA"/>
</dbReference>
<dbReference type="PANTHER" id="PTHR43143">
    <property type="entry name" value="METALLOPHOSPHOESTERASE, CALCINEURIN SUPERFAMILY"/>
    <property type="match status" value="1"/>
</dbReference>
<name>A0ABW5KFV5_9SPHI</name>
<evidence type="ECO:0000259" key="1">
    <source>
        <dbReference type="Pfam" id="PF00149"/>
    </source>
</evidence>
<dbReference type="InterPro" id="IPR004843">
    <property type="entry name" value="Calcineurin-like_PHP"/>
</dbReference>